<organism evidence="1 2">
    <name type="scientific">Blattamonas nauphoetae</name>
    <dbReference type="NCBI Taxonomy" id="2049346"/>
    <lineage>
        <taxon>Eukaryota</taxon>
        <taxon>Metamonada</taxon>
        <taxon>Preaxostyla</taxon>
        <taxon>Oxymonadida</taxon>
        <taxon>Blattamonas</taxon>
    </lineage>
</organism>
<evidence type="ECO:0000313" key="1">
    <source>
        <dbReference type="EMBL" id="KAK2963645.1"/>
    </source>
</evidence>
<reference evidence="1 2" key="1">
    <citation type="journal article" date="2022" name="bioRxiv">
        <title>Genomics of Preaxostyla Flagellates Illuminates Evolutionary Transitions and the Path Towards Mitochondrial Loss.</title>
        <authorList>
            <person name="Novak L.V.F."/>
            <person name="Treitli S.C."/>
            <person name="Pyrih J."/>
            <person name="Halakuc P."/>
            <person name="Pipaliya S.V."/>
            <person name="Vacek V."/>
            <person name="Brzon O."/>
            <person name="Soukal P."/>
            <person name="Eme L."/>
            <person name="Dacks J.B."/>
            <person name="Karnkowska A."/>
            <person name="Elias M."/>
            <person name="Hampl V."/>
        </authorList>
    </citation>
    <scope>NUCLEOTIDE SEQUENCE [LARGE SCALE GENOMIC DNA]</scope>
    <source>
        <strain evidence="1">NAU3</strain>
        <tissue evidence="1">Gut</tissue>
    </source>
</reference>
<accession>A0ABQ9YIT0</accession>
<proteinExistence type="predicted"/>
<dbReference type="Proteomes" id="UP001281761">
    <property type="component" value="Unassembled WGS sequence"/>
</dbReference>
<comment type="caution">
    <text evidence="1">The sequence shown here is derived from an EMBL/GenBank/DDBJ whole genome shotgun (WGS) entry which is preliminary data.</text>
</comment>
<keyword evidence="2" id="KW-1185">Reference proteome</keyword>
<name>A0ABQ9YIT0_9EUKA</name>
<sequence>MKLKESSVLDASCDGRWADPPLKSMKNGTVVTLNTSNDGRQPIIHPHTLPISGNETVIHTLTQIIEKCINLAYPSSLRDLRITTAGDKSNHLEMIRLVALLQGSIAHIR</sequence>
<dbReference type="EMBL" id="JARBJD010000005">
    <property type="protein sequence ID" value="KAK2963645.1"/>
    <property type="molecule type" value="Genomic_DNA"/>
</dbReference>
<gene>
    <name evidence="1" type="ORF">BLNAU_1210</name>
</gene>
<evidence type="ECO:0000313" key="2">
    <source>
        <dbReference type="Proteomes" id="UP001281761"/>
    </source>
</evidence>
<protein>
    <submittedName>
        <fullName evidence="1">Uncharacterized protein</fullName>
    </submittedName>
</protein>